<accession>A0ABN9DVN0</accession>
<keyword evidence="3" id="KW-1185">Reference proteome</keyword>
<evidence type="ECO:0000313" key="2">
    <source>
        <dbReference type="EMBL" id="CAI9576689.1"/>
    </source>
</evidence>
<reference evidence="2" key="1">
    <citation type="submission" date="2023-05" db="EMBL/GenBank/DDBJ databases">
        <authorList>
            <person name="Stuckert A."/>
        </authorList>
    </citation>
    <scope>NUCLEOTIDE SEQUENCE</scope>
</reference>
<dbReference type="EMBL" id="CATNWA010014854">
    <property type="protein sequence ID" value="CAI9576689.1"/>
    <property type="molecule type" value="Genomic_DNA"/>
</dbReference>
<keyword evidence="1" id="KW-1133">Transmembrane helix</keyword>
<keyword evidence="1" id="KW-0472">Membrane</keyword>
<evidence type="ECO:0000256" key="1">
    <source>
        <dbReference type="SAM" id="Phobius"/>
    </source>
</evidence>
<evidence type="ECO:0000313" key="3">
    <source>
        <dbReference type="Proteomes" id="UP001162483"/>
    </source>
</evidence>
<proteinExistence type="predicted"/>
<protein>
    <submittedName>
        <fullName evidence="2">Uncharacterized protein</fullName>
    </submittedName>
</protein>
<sequence length="69" mass="7536">LVIFTVEPKGGKGHYDKKKGCLILFSLILPLFPFSTVPNPSVAVRAIVASLHMLCLMCIAREVFLGGFM</sequence>
<comment type="caution">
    <text evidence="2">The sequence shown here is derived from an EMBL/GenBank/DDBJ whole genome shotgun (WGS) entry which is preliminary data.</text>
</comment>
<dbReference type="Proteomes" id="UP001162483">
    <property type="component" value="Unassembled WGS sequence"/>
</dbReference>
<feature type="transmembrane region" description="Helical" evidence="1">
    <location>
        <begin position="20"/>
        <end position="37"/>
    </location>
</feature>
<keyword evidence="1" id="KW-0812">Transmembrane</keyword>
<gene>
    <name evidence="2" type="ORF">SPARVUS_LOCUS8571036</name>
</gene>
<feature type="non-terminal residue" evidence="2">
    <location>
        <position position="1"/>
    </location>
</feature>
<feature type="transmembrane region" description="Helical" evidence="1">
    <location>
        <begin position="43"/>
        <end position="64"/>
    </location>
</feature>
<organism evidence="2 3">
    <name type="scientific">Staurois parvus</name>
    <dbReference type="NCBI Taxonomy" id="386267"/>
    <lineage>
        <taxon>Eukaryota</taxon>
        <taxon>Metazoa</taxon>
        <taxon>Chordata</taxon>
        <taxon>Craniata</taxon>
        <taxon>Vertebrata</taxon>
        <taxon>Euteleostomi</taxon>
        <taxon>Amphibia</taxon>
        <taxon>Batrachia</taxon>
        <taxon>Anura</taxon>
        <taxon>Neobatrachia</taxon>
        <taxon>Ranoidea</taxon>
        <taxon>Ranidae</taxon>
        <taxon>Staurois</taxon>
    </lineage>
</organism>
<name>A0ABN9DVN0_9NEOB</name>